<comment type="caution">
    <text evidence="3">The sequence shown here is derived from an EMBL/GenBank/DDBJ whole genome shotgun (WGS) entry which is preliminary data.</text>
</comment>
<dbReference type="Proteomes" id="UP001501079">
    <property type="component" value="Unassembled WGS sequence"/>
</dbReference>
<dbReference type="EMBL" id="BAABBW010000002">
    <property type="protein sequence ID" value="GAA4171344.1"/>
    <property type="molecule type" value="Genomic_DNA"/>
</dbReference>
<dbReference type="SUPFAM" id="SSF54909">
    <property type="entry name" value="Dimeric alpha+beta barrel"/>
    <property type="match status" value="1"/>
</dbReference>
<dbReference type="InterPro" id="IPR005545">
    <property type="entry name" value="YCII"/>
</dbReference>
<dbReference type="RefSeq" id="WP_344752247.1">
    <property type="nucleotide sequence ID" value="NZ_BAABBW010000002.1"/>
</dbReference>
<evidence type="ECO:0000313" key="4">
    <source>
        <dbReference type="Proteomes" id="UP001501079"/>
    </source>
</evidence>
<protein>
    <submittedName>
        <fullName evidence="3">YciI family protein</fullName>
    </submittedName>
</protein>
<gene>
    <name evidence="3" type="ORF">GCM10022287_10520</name>
</gene>
<dbReference type="Pfam" id="PF03795">
    <property type="entry name" value="YCII"/>
    <property type="match status" value="1"/>
</dbReference>
<name>A0ABP7ZVB9_9MICO</name>
<organism evidence="3 4">
    <name type="scientific">Gryllotalpicola koreensis</name>
    <dbReference type="NCBI Taxonomy" id="993086"/>
    <lineage>
        <taxon>Bacteria</taxon>
        <taxon>Bacillati</taxon>
        <taxon>Actinomycetota</taxon>
        <taxon>Actinomycetes</taxon>
        <taxon>Micrococcales</taxon>
        <taxon>Microbacteriaceae</taxon>
        <taxon>Gryllotalpicola</taxon>
    </lineage>
</organism>
<evidence type="ECO:0000313" key="3">
    <source>
        <dbReference type="EMBL" id="GAA4171344.1"/>
    </source>
</evidence>
<sequence>MRQQFLVLHVTDERAPGWDDAIDRPLMDAWLDHRRGPDGWEPNGFRVGDPATAREIVLRDDTVSVTDGPFPEFKEWFMGVEWIEADDMDQAVELLAKHPTARIGRVMVIPALEDPEGK</sequence>
<evidence type="ECO:0000256" key="1">
    <source>
        <dbReference type="ARBA" id="ARBA00007689"/>
    </source>
</evidence>
<keyword evidence="4" id="KW-1185">Reference proteome</keyword>
<dbReference type="InterPro" id="IPR011008">
    <property type="entry name" value="Dimeric_a/b-barrel"/>
</dbReference>
<dbReference type="Gene3D" id="3.30.70.1060">
    <property type="entry name" value="Dimeric alpha+beta barrel"/>
    <property type="match status" value="1"/>
</dbReference>
<evidence type="ECO:0000259" key="2">
    <source>
        <dbReference type="Pfam" id="PF03795"/>
    </source>
</evidence>
<comment type="similarity">
    <text evidence="1">Belongs to the YciI family.</text>
</comment>
<proteinExistence type="inferred from homology"/>
<feature type="domain" description="YCII-related" evidence="2">
    <location>
        <begin position="64"/>
        <end position="108"/>
    </location>
</feature>
<reference evidence="4" key="1">
    <citation type="journal article" date="2019" name="Int. J. Syst. Evol. Microbiol.">
        <title>The Global Catalogue of Microorganisms (GCM) 10K type strain sequencing project: providing services to taxonomists for standard genome sequencing and annotation.</title>
        <authorList>
            <consortium name="The Broad Institute Genomics Platform"/>
            <consortium name="The Broad Institute Genome Sequencing Center for Infectious Disease"/>
            <person name="Wu L."/>
            <person name="Ma J."/>
        </authorList>
    </citation>
    <scope>NUCLEOTIDE SEQUENCE [LARGE SCALE GENOMIC DNA]</scope>
    <source>
        <strain evidence="4">JCM 17591</strain>
    </source>
</reference>
<accession>A0ABP7ZVB9</accession>